<dbReference type="Proteomes" id="UP001054889">
    <property type="component" value="Unassembled WGS sequence"/>
</dbReference>
<evidence type="ECO:0000313" key="3">
    <source>
        <dbReference type="Proteomes" id="UP001054889"/>
    </source>
</evidence>
<dbReference type="EMBL" id="BQKI01000010">
    <property type="protein sequence ID" value="GJN03347.1"/>
    <property type="molecule type" value="Genomic_DNA"/>
</dbReference>
<reference evidence="2" key="2">
    <citation type="submission" date="2021-12" db="EMBL/GenBank/DDBJ databases">
        <title>Resequencing data analysis of finger millet.</title>
        <authorList>
            <person name="Hatakeyama M."/>
            <person name="Aluri S."/>
            <person name="Balachadran M.T."/>
            <person name="Sivarajan S.R."/>
            <person name="Poveda L."/>
            <person name="Shimizu-Inatsugi R."/>
            <person name="Schlapbach R."/>
            <person name="Sreeman S.M."/>
            <person name="Shimizu K.K."/>
        </authorList>
    </citation>
    <scope>NUCLEOTIDE SEQUENCE</scope>
</reference>
<sequence length="81" mass="8529">MRGSGTAWRRQATRNGGGGSSTSSEAWLLRRNRVGASGIGGECSAVASRRLGSRGGSLAPGDEFVEARLQWRRRRGVLGLG</sequence>
<proteinExistence type="predicted"/>
<organism evidence="2 3">
    <name type="scientific">Eleusine coracana subsp. coracana</name>
    <dbReference type="NCBI Taxonomy" id="191504"/>
    <lineage>
        <taxon>Eukaryota</taxon>
        <taxon>Viridiplantae</taxon>
        <taxon>Streptophyta</taxon>
        <taxon>Embryophyta</taxon>
        <taxon>Tracheophyta</taxon>
        <taxon>Spermatophyta</taxon>
        <taxon>Magnoliopsida</taxon>
        <taxon>Liliopsida</taxon>
        <taxon>Poales</taxon>
        <taxon>Poaceae</taxon>
        <taxon>PACMAD clade</taxon>
        <taxon>Chloridoideae</taxon>
        <taxon>Cynodonteae</taxon>
        <taxon>Eleusininae</taxon>
        <taxon>Eleusine</taxon>
    </lineage>
</organism>
<comment type="caution">
    <text evidence="2">The sequence shown here is derived from an EMBL/GenBank/DDBJ whole genome shotgun (WGS) entry which is preliminary data.</text>
</comment>
<evidence type="ECO:0000313" key="2">
    <source>
        <dbReference type="EMBL" id="GJN03347.1"/>
    </source>
</evidence>
<name>A0AAV5CY08_ELECO</name>
<dbReference type="AlphaFoldDB" id="A0AAV5CY08"/>
<protein>
    <submittedName>
        <fullName evidence="2">Uncharacterized protein</fullName>
    </submittedName>
</protein>
<reference evidence="2" key="1">
    <citation type="journal article" date="2018" name="DNA Res.">
        <title>Multiple hybrid de novo genome assembly of finger millet, an orphan allotetraploid crop.</title>
        <authorList>
            <person name="Hatakeyama M."/>
            <person name="Aluri S."/>
            <person name="Balachadran M.T."/>
            <person name="Sivarajan S.R."/>
            <person name="Patrignani A."/>
            <person name="Gruter S."/>
            <person name="Poveda L."/>
            <person name="Shimizu-Inatsugi R."/>
            <person name="Baeten J."/>
            <person name="Francoijs K.J."/>
            <person name="Nataraja K.N."/>
            <person name="Reddy Y.A.N."/>
            <person name="Phadnis S."/>
            <person name="Ravikumar R.L."/>
            <person name="Schlapbach R."/>
            <person name="Sreeman S.M."/>
            <person name="Shimizu K.K."/>
        </authorList>
    </citation>
    <scope>NUCLEOTIDE SEQUENCE</scope>
</reference>
<gene>
    <name evidence="2" type="primary">ga20783</name>
    <name evidence="2" type="ORF">PR202_ga20783</name>
</gene>
<evidence type="ECO:0000256" key="1">
    <source>
        <dbReference type="SAM" id="MobiDB-lite"/>
    </source>
</evidence>
<accession>A0AAV5CY08</accession>
<keyword evidence="3" id="KW-1185">Reference proteome</keyword>
<feature type="region of interest" description="Disordered" evidence="1">
    <location>
        <begin position="1"/>
        <end position="26"/>
    </location>
</feature>